<protein>
    <submittedName>
        <fullName evidence="1">Uncharacterized protein</fullName>
    </submittedName>
</protein>
<evidence type="ECO:0000313" key="2">
    <source>
        <dbReference type="Proteomes" id="UP000317369"/>
    </source>
</evidence>
<dbReference type="KEGG" id="pcor:KS4_10040"/>
<sequence>MLNEQCTGQLAQSKPKIGCESGQIDVVIKRMLNAWLETRKSNGETIQNPSLHEQLVGWLVKKAANKLPRAWHYWQVVAQIFTLIPTT</sequence>
<evidence type="ECO:0000313" key="1">
    <source>
        <dbReference type="EMBL" id="QDU32965.1"/>
    </source>
</evidence>
<reference evidence="1 2" key="1">
    <citation type="submission" date="2019-02" db="EMBL/GenBank/DDBJ databases">
        <title>Deep-cultivation of Planctomycetes and their phenomic and genomic characterization uncovers novel biology.</title>
        <authorList>
            <person name="Wiegand S."/>
            <person name="Jogler M."/>
            <person name="Boedeker C."/>
            <person name="Pinto D."/>
            <person name="Vollmers J."/>
            <person name="Rivas-Marin E."/>
            <person name="Kohn T."/>
            <person name="Peeters S.H."/>
            <person name="Heuer A."/>
            <person name="Rast P."/>
            <person name="Oberbeckmann S."/>
            <person name="Bunk B."/>
            <person name="Jeske O."/>
            <person name="Meyerdierks A."/>
            <person name="Storesund J.E."/>
            <person name="Kallscheuer N."/>
            <person name="Luecker S."/>
            <person name="Lage O.M."/>
            <person name="Pohl T."/>
            <person name="Merkel B.J."/>
            <person name="Hornburger P."/>
            <person name="Mueller R.-W."/>
            <person name="Bruemmer F."/>
            <person name="Labrenz M."/>
            <person name="Spormann A.M."/>
            <person name="Op den Camp H."/>
            <person name="Overmann J."/>
            <person name="Amann R."/>
            <person name="Jetten M.S.M."/>
            <person name="Mascher T."/>
            <person name="Medema M.H."/>
            <person name="Devos D.P."/>
            <person name="Kaster A.-K."/>
            <person name="Ovreas L."/>
            <person name="Rohde M."/>
            <person name="Galperin M.Y."/>
            <person name="Jogler C."/>
        </authorList>
    </citation>
    <scope>NUCLEOTIDE SEQUENCE [LARGE SCALE GENOMIC DNA]</scope>
    <source>
        <strain evidence="1 2">KS4</strain>
    </source>
</reference>
<proteinExistence type="predicted"/>
<name>A0A517YRW9_9BACT</name>
<dbReference type="EMBL" id="CP036425">
    <property type="protein sequence ID" value="QDU32965.1"/>
    <property type="molecule type" value="Genomic_DNA"/>
</dbReference>
<dbReference type="RefSeq" id="WP_145075329.1">
    <property type="nucleotide sequence ID" value="NZ_CP036425.1"/>
</dbReference>
<organism evidence="1 2">
    <name type="scientific">Poriferisphaera corsica</name>
    <dbReference type="NCBI Taxonomy" id="2528020"/>
    <lineage>
        <taxon>Bacteria</taxon>
        <taxon>Pseudomonadati</taxon>
        <taxon>Planctomycetota</taxon>
        <taxon>Phycisphaerae</taxon>
        <taxon>Phycisphaerales</taxon>
        <taxon>Phycisphaeraceae</taxon>
        <taxon>Poriferisphaera</taxon>
    </lineage>
</organism>
<accession>A0A517YRW9</accession>
<dbReference type="AlphaFoldDB" id="A0A517YRW9"/>
<dbReference type="Proteomes" id="UP000317369">
    <property type="component" value="Chromosome"/>
</dbReference>
<keyword evidence="2" id="KW-1185">Reference proteome</keyword>
<gene>
    <name evidence="1" type="ORF">KS4_10040</name>
</gene>